<sequence>MSKPLRIFDKLSSLLLWMVLLIVNISPALADIKPGTITGTITTADGQTVPGVTVNLKGGGIANCYQ</sequence>
<dbReference type="AlphaFoldDB" id="A0A1H8TDV1"/>
<protein>
    <submittedName>
        <fullName evidence="1">Uncharacterized protein</fullName>
    </submittedName>
</protein>
<dbReference type="Proteomes" id="UP000198942">
    <property type="component" value="Unassembled WGS sequence"/>
</dbReference>
<organism evidence="1 2">
    <name type="scientific">Mucilaginibacter gossypiicola</name>
    <dbReference type="NCBI Taxonomy" id="551995"/>
    <lineage>
        <taxon>Bacteria</taxon>
        <taxon>Pseudomonadati</taxon>
        <taxon>Bacteroidota</taxon>
        <taxon>Sphingobacteriia</taxon>
        <taxon>Sphingobacteriales</taxon>
        <taxon>Sphingobacteriaceae</taxon>
        <taxon>Mucilaginibacter</taxon>
    </lineage>
</organism>
<evidence type="ECO:0000313" key="1">
    <source>
        <dbReference type="EMBL" id="SEO89005.1"/>
    </source>
</evidence>
<accession>A0A1H8TDV1</accession>
<dbReference type="EMBL" id="FOCL01000015">
    <property type="protein sequence ID" value="SEO89005.1"/>
    <property type="molecule type" value="Genomic_DNA"/>
</dbReference>
<dbReference type="RefSeq" id="WP_143065299.1">
    <property type="nucleotide sequence ID" value="NZ_FOCL01000015.1"/>
</dbReference>
<name>A0A1H8TDV1_9SPHI</name>
<proteinExistence type="predicted"/>
<keyword evidence="2" id="KW-1185">Reference proteome</keyword>
<evidence type="ECO:0000313" key="2">
    <source>
        <dbReference type="Proteomes" id="UP000198942"/>
    </source>
</evidence>
<reference evidence="2" key="1">
    <citation type="submission" date="2016-10" db="EMBL/GenBank/DDBJ databases">
        <authorList>
            <person name="Varghese N."/>
            <person name="Submissions S."/>
        </authorList>
    </citation>
    <scope>NUCLEOTIDE SEQUENCE [LARGE SCALE GENOMIC DNA]</scope>
    <source>
        <strain evidence="2">Gh-48</strain>
    </source>
</reference>
<gene>
    <name evidence="1" type="ORF">SAMN05192574_11572</name>
</gene>
<dbReference type="STRING" id="551995.SAMN05192574_11572"/>